<feature type="transmembrane region" description="Helical" evidence="1">
    <location>
        <begin position="104"/>
        <end position="125"/>
    </location>
</feature>
<evidence type="ECO:0000256" key="1">
    <source>
        <dbReference type="SAM" id="Phobius"/>
    </source>
</evidence>
<dbReference type="AlphaFoldDB" id="A0A978VKN6"/>
<keyword evidence="1" id="KW-1133">Transmembrane helix</keyword>
<keyword evidence="1" id="KW-0472">Membrane</keyword>
<dbReference type="Proteomes" id="UP000813462">
    <property type="component" value="Unassembled WGS sequence"/>
</dbReference>
<evidence type="ECO:0000313" key="3">
    <source>
        <dbReference type="Proteomes" id="UP000813462"/>
    </source>
</evidence>
<gene>
    <name evidence="2" type="ORF">FEM48_Zijuj04G0154700</name>
</gene>
<name>A0A978VKN6_ZIZJJ</name>
<evidence type="ECO:0000313" key="2">
    <source>
        <dbReference type="EMBL" id="KAH7533655.1"/>
    </source>
</evidence>
<organism evidence="2 3">
    <name type="scientific">Ziziphus jujuba var. spinosa</name>
    <dbReference type="NCBI Taxonomy" id="714518"/>
    <lineage>
        <taxon>Eukaryota</taxon>
        <taxon>Viridiplantae</taxon>
        <taxon>Streptophyta</taxon>
        <taxon>Embryophyta</taxon>
        <taxon>Tracheophyta</taxon>
        <taxon>Spermatophyta</taxon>
        <taxon>Magnoliopsida</taxon>
        <taxon>eudicotyledons</taxon>
        <taxon>Gunneridae</taxon>
        <taxon>Pentapetalae</taxon>
        <taxon>rosids</taxon>
        <taxon>fabids</taxon>
        <taxon>Rosales</taxon>
        <taxon>Rhamnaceae</taxon>
        <taxon>Paliureae</taxon>
        <taxon>Ziziphus</taxon>
    </lineage>
</organism>
<reference evidence="2" key="1">
    <citation type="journal article" date="2021" name="Front. Plant Sci.">
        <title>Chromosome-Scale Genome Assembly for Chinese Sour Jujube and Insights Into Its Genome Evolution and Domestication Signature.</title>
        <authorList>
            <person name="Shen L.-Y."/>
            <person name="Luo H."/>
            <person name="Wang X.-L."/>
            <person name="Wang X.-M."/>
            <person name="Qiu X.-J."/>
            <person name="Liu H."/>
            <person name="Zhou S.-S."/>
            <person name="Jia K.-H."/>
            <person name="Nie S."/>
            <person name="Bao Y.-T."/>
            <person name="Zhang R.-G."/>
            <person name="Yun Q.-Z."/>
            <person name="Chai Y.-H."/>
            <person name="Lu J.-Y."/>
            <person name="Li Y."/>
            <person name="Zhao S.-W."/>
            <person name="Mao J.-F."/>
            <person name="Jia S.-G."/>
            <person name="Mao Y.-M."/>
        </authorList>
    </citation>
    <scope>NUCLEOTIDE SEQUENCE</scope>
    <source>
        <strain evidence="2">AT0</strain>
        <tissue evidence="2">Leaf</tissue>
    </source>
</reference>
<keyword evidence="1" id="KW-0812">Transmembrane</keyword>
<dbReference type="PANTHER" id="PTHR35482:SF1">
    <property type="entry name" value="CYTOCHROME C OXIDASE SUBUNIT"/>
    <property type="match status" value="1"/>
</dbReference>
<dbReference type="EMBL" id="JAEACU010000004">
    <property type="protein sequence ID" value="KAH7533655.1"/>
    <property type="molecule type" value="Genomic_DNA"/>
</dbReference>
<comment type="caution">
    <text evidence="2">The sequence shown here is derived from an EMBL/GenBank/DDBJ whole genome shotgun (WGS) entry which is preliminary data.</text>
</comment>
<dbReference type="PANTHER" id="PTHR35482">
    <property type="entry name" value="CYTOCHROME C OXIDASE SUBUNIT"/>
    <property type="match status" value="1"/>
</dbReference>
<sequence>MVDMAETCYLCEDDECENCIETLKDGDALMNLLKLNYALPLPHYEKFMDEMMFLAIEMKFQTSSPFSLENTGYQNCFEALIEKQANFAKKEAEGEVLALSSLPYIIFLVSPIFLLALAMVESLYLPSFRGFYTQAYDLMQALKQKETKMLTAPGVAQDQYDRSLRRRPLARPASSLLLSSFSFVHHMLDSEWSSEEL</sequence>
<accession>A0A978VKN6</accession>
<protein>
    <submittedName>
        <fullName evidence="2">Uncharacterized protein</fullName>
    </submittedName>
</protein>
<proteinExistence type="predicted"/>